<dbReference type="RefSeq" id="XP_025426552.1">
    <property type="nucleotide sequence ID" value="XM_025577725.1"/>
</dbReference>
<sequence>MKVRGHRSRARHNNNRRHKPTTRAMGRKNSSTSRKGGLARVDWPQGDQECPECIIHVENCLHGACRERNHGATNLSASASGGTGTVLAVMIWVGVDESPTFFSPLEGVLRVLGVRILQAYPGRAPY</sequence>
<gene>
    <name evidence="2" type="ORF">BP01DRAFT_387237</name>
</gene>
<keyword evidence="3" id="KW-1185">Reference proteome</keyword>
<name>A0A318ZAR7_9EURO</name>
<organism evidence="2 3">
    <name type="scientific">Aspergillus saccharolyticus JOP 1030-1</name>
    <dbReference type="NCBI Taxonomy" id="1450539"/>
    <lineage>
        <taxon>Eukaryota</taxon>
        <taxon>Fungi</taxon>
        <taxon>Dikarya</taxon>
        <taxon>Ascomycota</taxon>
        <taxon>Pezizomycotina</taxon>
        <taxon>Eurotiomycetes</taxon>
        <taxon>Eurotiomycetidae</taxon>
        <taxon>Eurotiales</taxon>
        <taxon>Aspergillaceae</taxon>
        <taxon>Aspergillus</taxon>
        <taxon>Aspergillus subgen. Circumdati</taxon>
    </lineage>
</organism>
<evidence type="ECO:0000313" key="2">
    <source>
        <dbReference type="EMBL" id="PYH40570.1"/>
    </source>
</evidence>
<dbReference type="EMBL" id="KZ821282">
    <property type="protein sequence ID" value="PYH40570.1"/>
    <property type="molecule type" value="Genomic_DNA"/>
</dbReference>
<feature type="compositionally biased region" description="Basic residues" evidence="1">
    <location>
        <begin position="1"/>
        <end position="21"/>
    </location>
</feature>
<feature type="region of interest" description="Disordered" evidence="1">
    <location>
        <begin position="1"/>
        <end position="45"/>
    </location>
</feature>
<protein>
    <submittedName>
        <fullName evidence="2">Uncharacterized protein</fullName>
    </submittedName>
</protein>
<dbReference type="AlphaFoldDB" id="A0A318ZAR7"/>
<reference evidence="2 3" key="1">
    <citation type="submission" date="2016-12" db="EMBL/GenBank/DDBJ databases">
        <title>The genomes of Aspergillus section Nigri reveals drivers in fungal speciation.</title>
        <authorList>
            <consortium name="DOE Joint Genome Institute"/>
            <person name="Vesth T.C."/>
            <person name="Nybo J."/>
            <person name="Theobald S."/>
            <person name="Brandl J."/>
            <person name="Frisvad J.C."/>
            <person name="Nielsen K.F."/>
            <person name="Lyhne E.K."/>
            <person name="Kogle M.E."/>
            <person name="Kuo A."/>
            <person name="Riley R."/>
            <person name="Clum A."/>
            <person name="Nolan M."/>
            <person name="Lipzen A."/>
            <person name="Salamov A."/>
            <person name="Henrissat B."/>
            <person name="Wiebenga A."/>
            <person name="De Vries R.P."/>
            <person name="Grigoriev I.V."/>
            <person name="Mortensen U.H."/>
            <person name="Andersen M.R."/>
            <person name="Baker S.E."/>
        </authorList>
    </citation>
    <scope>NUCLEOTIDE SEQUENCE [LARGE SCALE GENOMIC DNA]</scope>
    <source>
        <strain evidence="2 3">JOP 1030-1</strain>
    </source>
</reference>
<evidence type="ECO:0000313" key="3">
    <source>
        <dbReference type="Proteomes" id="UP000248349"/>
    </source>
</evidence>
<accession>A0A318ZAR7</accession>
<dbReference type="Proteomes" id="UP000248349">
    <property type="component" value="Unassembled WGS sequence"/>
</dbReference>
<evidence type="ECO:0000256" key="1">
    <source>
        <dbReference type="SAM" id="MobiDB-lite"/>
    </source>
</evidence>
<proteinExistence type="predicted"/>
<dbReference type="GeneID" id="37078954"/>